<dbReference type="GO" id="GO:0008270">
    <property type="term" value="F:zinc ion binding"/>
    <property type="evidence" value="ECO:0007669"/>
    <property type="project" value="UniProtKB-KW"/>
</dbReference>
<feature type="region of interest" description="Disordered" evidence="5">
    <location>
        <begin position="24"/>
        <end position="47"/>
    </location>
</feature>
<feature type="domain" description="PHD-type" evidence="6">
    <location>
        <begin position="142"/>
        <end position="191"/>
    </location>
</feature>
<dbReference type="SUPFAM" id="SSF57850">
    <property type="entry name" value="RING/U-box"/>
    <property type="match status" value="1"/>
</dbReference>
<dbReference type="InterPro" id="IPR001965">
    <property type="entry name" value="Znf_PHD"/>
</dbReference>
<dbReference type="PROSITE" id="PS50016">
    <property type="entry name" value="ZF_PHD_2"/>
    <property type="match status" value="1"/>
</dbReference>
<keyword evidence="8" id="KW-1185">Reference proteome</keyword>
<reference evidence="9" key="1">
    <citation type="submission" date="2025-08" db="UniProtKB">
        <authorList>
            <consortium name="RefSeq"/>
        </authorList>
    </citation>
    <scope>IDENTIFICATION</scope>
    <source>
        <strain evidence="9">OHB3-1</strain>
    </source>
</reference>
<dbReference type="RefSeq" id="XP_022137422.1">
    <property type="nucleotide sequence ID" value="XM_022281730.1"/>
</dbReference>
<proteinExistence type="predicted"/>
<dbReference type="InterPro" id="IPR019787">
    <property type="entry name" value="Znf_PHD-finger"/>
</dbReference>
<dbReference type="OrthoDB" id="365379at2759"/>
<dbReference type="PANTHER" id="PTHR47177:SF4">
    <property type="entry name" value="OS06G0283200 PROTEIN"/>
    <property type="match status" value="1"/>
</dbReference>
<dbReference type="Pfam" id="PF00628">
    <property type="entry name" value="PHD"/>
    <property type="match status" value="1"/>
</dbReference>
<evidence type="ECO:0000259" key="6">
    <source>
        <dbReference type="PROSITE" id="PS50016"/>
    </source>
</evidence>
<protein>
    <submittedName>
        <fullName evidence="9">Uncharacterized protein LOC111008874 isoform X1</fullName>
    </submittedName>
</protein>
<feature type="compositionally biased region" description="Basic and acidic residues" evidence="5">
    <location>
        <begin position="495"/>
        <end position="506"/>
    </location>
</feature>
<feature type="domain" description="RING-type" evidence="7">
    <location>
        <begin position="55"/>
        <end position="96"/>
    </location>
</feature>
<dbReference type="AlphaFoldDB" id="A0A6J1C877"/>
<dbReference type="SMART" id="SM00249">
    <property type="entry name" value="PHD"/>
    <property type="match status" value="1"/>
</dbReference>
<dbReference type="Gene3D" id="3.30.40.10">
    <property type="entry name" value="Zinc/RING finger domain, C3HC4 (zinc finger)"/>
    <property type="match status" value="2"/>
</dbReference>
<feature type="region of interest" description="Disordered" evidence="5">
    <location>
        <begin position="326"/>
        <end position="349"/>
    </location>
</feature>
<dbReference type="SMART" id="SM00184">
    <property type="entry name" value="RING"/>
    <property type="match status" value="2"/>
</dbReference>
<evidence type="ECO:0000256" key="1">
    <source>
        <dbReference type="ARBA" id="ARBA00022723"/>
    </source>
</evidence>
<dbReference type="GeneID" id="111008874"/>
<dbReference type="KEGG" id="mcha:111008874"/>
<evidence type="ECO:0000313" key="9">
    <source>
        <dbReference type="RefSeq" id="XP_022137422.1"/>
    </source>
</evidence>
<name>A0A6J1C877_MOMCH</name>
<feature type="region of interest" description="Disordered" evidence="5">
    <location>
        <begin position="464"/>
        <end position="506"/>
    </location>
</feature>
<dbReference type="InterPro" id="IPR017907">
    <property type="entry name" value="Znf_RING_CS"/>
</dbReference>
<evidence type="ECO:0000256" key="2">
    <source>
        <dbReference type="ARBA" id="ARBA00022771"/>
    </source>
</evidence>
<dbReference type="SUPFAM" id="SSF57903">
    <property type="entry name" value="FYVE/PHD zinc finger"/>
    <property type="match status" value="1"/>
</dbReference>
<sequence length="612" mass="67316">MAGDLSNPFASPEERPKALISCPSASTKSGIQHESAEGKFPENQLPEDDNPSSICVICFSDDGKAERGKLDSCDHYFCFVCIMEWARIESRCPACKGRFTAVHRIPKDGCRIRERIVNIPMRNQDQSATGNDMNGPHDPYAETYCTVCKGVEDEGLMLLCDLCDSAAHTYCVGLGANVPEGDWFCHDCTLSRAQHADTEMDASGNDQNQIATVEAHISISDLVKESSAETVGMPSRRAPLHSNREQPSIVPSWRSSVAKKSFPSRGGKGAGTSARTLHRCRNIHGHIRALRENWGALRRGSLSFPSSSSSYGGNSSKQVIGAALSNNQTGQPHFSTAKSSQQASGPECNESSYDVEKAWRMMEIAKAKAIREGDQSLRYPASRQIGGIEVKDSHTAKGQQHKIKKLQELTKDKKEMGKHRSPELDEQLCRPVAIKKNKASNGFFPASASSYGETSLGNVVQPRRGDSIYENGRNPSNKIRVDEVSSSSRTIQPSEKGHAAGETHNNHDAKNEIRTLVKINLKLLSRDKNLGYEGYKEVARVATHTIMGACGLEPPPRCSKRFLSYSVCSHREDARQLHRSTLMRDSCRECFLVFVKDVVNTLMSEKLGASRN</sequence>
<feature type="compositionally biased region" description="Polar residues" evidence="5">
    <location>
        <begin position="484"/>
        <end position="493"/>
    </location>
</feature>
<dbReference type="Pfam" id="PF13639">
    <property type="entry name" value="zf-RING_2"/>
    <property type="match status" value="1"/>
</dbReference>
<organism evidence="8 9">
    <name type="scientific">Momordica charantia</name>
    <name type="common">Bitter gourd</name>
    <name type="synonym">Balsam pear</name>
    <dbReference type="NCBI Taxonomy" id="3673"/>
    <lineage>
        <taxon>Eukaryota</taxon>
        <taxon>Viridiplantae</taxon>
        <taxon>Streptophyta</taxon>
        <taxon>Embryophyta</taxon>
        <taxon>Tracheophyta</taxon>
        <taxon>Spermatophyta</taxon>
        <taxon>Magnoliopsida</taxon>
        <taxon>eudicotyledons</taxon>
        <taxon>Gunneridae</taxon>
        <taxon>Pentapetalae</taxon>
        <taxon>rosids</taxon>
        <taxon>fabids</taxon>
        <taxon>Cucurbitales</taxon>
        <taxon>Cucurbitaceae</taxon>
        <taxon>Momordiceae</taxon>
        <taxon>Momordica</taxon>
    </lineage>
</organism>
<keyword evidence="2 4" id="KW-0863">Zinc-finger</keyword>
<evidence type="ECO:0000256" key="5">
    <source>
        <dbReference type="SAM" id="MobiDB-lite"/>
    </source>
</evidence>
<dbReference type="PROSITE" id="PS00518">
    <property type="entry name" value="ZF_RING_1"/>
    <property type="match status" value="1"/>
</dbReference>
<evidence type="ECO:0000256" key="4">
    <source>
        <dbReference type="PROSITE-ProRule" id="PRU00175"/>
    </source>
</evidence>
<accession>A0A6J1C877</accession>
<evidence type="ECO:0000313" key="8">
    <source>
        <dbReference type="Proteomes" id="UP000504603"/>
    </source>
</evidence>
<dbReference type="PANTHER" id="PTHR47177">
    <property type="entry name" value="F18C1.6 PROTEIN"/>
    <property type="match status" value="1"/>
</dbReference>
<keyword evidence="3" id="KW-0862">Zinc</keyword>
<evidence type="ECO:0000259" key="7">
    <source>
        <dbReference type="PROSITE" id="PS50089"/>
    </source>
</evidence>
<dbReference type="InterPro" id="IPR001841">
    <property type="entry name" value="Znf_RING"/>
</dbReference>
<dbReference type="InterPro" id="IPR011011">
    <property type="entry name" value="Znf_FYVE_PHD"/>
</dbReference>
<dbReference type="InterPro" id="IPR013083">
    <property type="entry name" value="Znf_RING/FYVE/PHD"/>
</dbReference>
<gene>
    <name evidence="9" type="primary">LOC111008874</name>
</gene>
<dbReference type="PROSITE" id="PS50089">
    <property type="entry name" value="ZF_RING_2"/>
    <property type="match status" value="1"/>
</dbReference>
<feature type="region of interest" description="Disordered" evidence="5">
    <location>
        <begin position="230"/>
        <end position="276"/>
    </location>
</feature>
<evidence type="ECO:0000256" key="3">
    <source>
        <dbReference type="ARBA" id="ARBA00022833"/>
    </source>
</evidence>
<keyword evidence="1" id="KW-0479">Metal-binding</keyword>
<dbReference type="Proteomes" id="UP000504603">
    <property type="component" value="Unplaced"/>
</dbReference>